<dbReference type="AlphaFoldDB" id="A0A8S2FVU4"/>
<dbReference type="EMBL" id="CAJNOK010044200">
    <property type="protein sequence ID" value="CAF1573405.1"/>
    <property type="molecule type" value="Genomic_DNA"/>
</dbReference>
<comment type="caution">
    <text evidence="1">The sequence shown here is derived from an EMBL/GenBank/DDBJ whole genome shotgun (WGS) entry which is preliminary data.</text>
</comment>
<sequence length="87" mass="9613">MRLIPGAQSPDLDKTFYQYLKQLDAYLQRDSFPKQFNDLRSKRDKSSSPSSTLCDISPMTSSVVSSATTSFTSYSAGVGSTRTAWDS</sequence>
<organism evidence="1 3">
    <name type="scientific">Didymodactylos carnosus</name>
    <dbReference type="NCBI Taxonomy" id="1234261"/>
    <lineage>
        <taxon>Eukaryota</taxon>
        <taxon>Metazoa</taxon>
        <taxon>Spiralia</taxon>
        <taxon>Gnathifera</taxon>
        <taxon>Rotifera</taxon>
        <taxon>Eurotatoria</taxon>
        <taxon>Bdelloidea</taxon>
        <taxon>Philodinida</taxon>
        <taxon>Philodinidae</taxon>
        <taxon>Didymodactylos</taxon>
    </lineage>
</organism>
<name>A0A8S2FVU4_9BILA</name>
<proteinExistence type="predicted"/>
<protein>
    <submittedName>
        <fullName evidence="1">Uncharacterized protein</fullName>
    </submittedName>
</protein>
<evidence type="ECO:0000313" key="2">
    <source>
        <dbReference type="EMBL" id="CAF4368765.1"/>
    </source>
</evidence>
<gene>
    <name evidence="1" type="ORF">OVA965_LOCUS40497</name>
    <name evidence="2" type="ORF">TMI583_LOCUS41940</name>
</gene>
<evidence type="ECO:0000313" key="1">
    <source>
        <dbReference type="EMBL" id="CAF1573405.1"/>
    </source>
</evidence>
<dbReference type="EMBL" id="CAJOBA010067051">
    <property type="protein sequence ID" value="CAF4368765.1"/>
    <property type="molecule type" value="Genomic_DNA"/>
</dbReference>
<dbReference type="Proteomes" id="UP000682733">
    <property type="component" value="Unassembled WGS sequence"/>
</dbReference>
<dbReference type="Proteomes" id="UP000677228">
    <property type="component" value="Unassembled WGS sequence"/>
</dbReference>
<evidence type="ECO:0000313" key="3">
    <source>
        <dbReference type="Proteomes" id="UP000677228"/>
    </source>
</evidence>
<accession>A0A8S2FVU4</accession>
<reference evidence="1" key="1">
    <citation type="submission" date="2021-02" db="EMBL/GenBank/DDBJ databases">
        <authorList>
            <person name="Nowell W R."/>
        </authorList>
    </citation>
    <scope>NUCLEOTIDE SEQUENCE</scope>
</reference>